<dbReference type="EMBL" id="AJYQ02000119">
    <property type="protein sequence ID" value="OEE31977.1"/>
    <property type="molecule type" value="Genomic_DNA"/>
</dbReference>
<dbReference type="PRINTS" id="PR00032">
    <property type="entry name" value="HTHARAC"/>
</dbReference>
<dbReference type="Proteomes" id="UP000094741">
    <property type="component" value="Unassembled WGS sequence"/>
</dbReference>
<accession>A0A1E5BC75</accession>
<feature type="domain" description="HTH araC/xylS-type" evidence="5">
    <location>
        <begin position="1000"/>
        <end position="1098"/>
    </location>
</feature>
<evidence type="ECO:0000313" key="7">
    <source>
        <dbReference type="Proteomes" id="UP000094741"/>
    </source>
</evidence>
<evidence type="ECO:0000259" key="5">
    <source>
        <dbReference type="PROSITE" id="PS01124"/>
    </source>
</evidence>
<evidence type="ECO:0000256" key="4">
    <source>
        <dbReference type="SAM" id="Phobius"/>
    </source>
</evidence>
<sequence length="1107" mass="124656">MPSIFYPLSTQAEGRVIAAKKLFLSEQGGIWIHDVHGRVVFYDGDNTLPSSGSALDFTTEQLVYLDQSFWSFADNEVYRSKPNHQRELVFSLTPGTNIRSIGTSNRYIWVADDSNFYTYHIDTGDFNTYSLMQLYQSSDASRVDINDAQFIFSKWVLATNSGAFISDKFELVHVSSSGKHYIETLYFSASRRELVVGSIRGALVIDITQPEAPPRFISDHHVLSIAETDNEYWVGTEVGLFVHSFATGETKQLEGGVSAKYDLAGNKIYSLINDTRQGIWIATEQGIRYFSLYSEKFRRIPKYMLTYNSGGESLKKIVKNENREGHWLVSDKALYLVALQDKPFRTLIYDQSEVFDLVQYGDTLLVATRSGIVCIDINTGKVIADDGLPNSIKSKTIEQIELDSKGNLWGVKGSNLWSYNLNTSRFKDHGDLWMVSRFKPASVTLLRATELSGLFIGTDHGLYQLQNGEVRFFKDSTQYGHVVAIKEIDTAIWVASTYGIFRVEDKKEHISPIPMVEQNISPKCLIQNQSGIWLTSTAGLSFYDSDGTLSKHIGAPFGVLNNEFVSSLCDPSNNGINDLLLGTTTGLILVSETALLNDPLPTGQLLFSQISVNQEPISLGVKLLERFTINYGDSVGFLMGVVPRSNIDNLYYRMDDDKEWFKLEGRQLSFDHLMPGSHILHFKIASSIRGDSEFTSQEFVVLEPWYLSGWAIFVCVLMTMTFVGLMSLWRSRLMSASNKMLKAKVSLKTNQLRHQSRILLTNNKQLRKQLEVRHLIYNQVITSVQDNLNTLARNHSAGSNQRERGLSSQEIIRLVSKELEILRDAKSNGSGTKQVFDLFLVTSTVLSGWQSEFTKSGIGIEFSSAEESVWVELSNFNLDVVINTLLDSVLERCFKNQHVQIEVSSADGIATLKMIDSGRTFPDLEGYEQVTSLDLSVHNLPTLVTESGGKLAYFVSEERNLIEIFWPVAETNAAPDHNDVQESELDEREGGGNVDQNWMYKIESLVGKHYENADFGTAAAAKHLFISERSLQRRFKASYGKTFKEYLNEYRLEKAAKRLLAGDKVSDVAFDCGYNDASYFSQRFKHHFGVSPTQFIEGNELPQNNKL</sequence>
<dbReference type="GO" id="GO:0043565">
    <property type="term" value="F:sequence-specific DNA binding"/>
    <property type="evidence" value="ECO:0007669"/>
    <property type="project" value="InterPro"/>
</dbReference>
<evidence type="ECO:0000256" key="2">
    <source>
        <dbReference type="ARBA" id="ARBA00023125"/>
    </source>
</evidence>
<keyword evidence="3" id="KW-0804">Transcription</keyword>
<feature type="transmembrane region" description="Helical" evidence="4">
    <location>
        <begin position="705"/>
        <end position="729"/>
    </location>
</feature>
<gene>
    <name evidence="6" type="ORF">A1QO_12625</name>
</gene>
<proteinExistence type="predicted"/>
<keyword evidence="2" id="KW-0238">DNA-binding</keyword>
<dbReference type="PROSITE" id="PS01124">
    <property type="entry name" value="HTH_ARAC_FAMILY_2"/>
    <property type="match status" value="1"/>
</dbReference>
<dbReference type="PROSITE" id="PS00041">
    <property type="entry name" value="HTH_ARAC_FAMILY_1"/>
    <property type="match status" value="1"/>
</dbReference>
<dbReference type="InterPro" id="IPR018062">
    <property type="entry name" value="HTH_AraC-typ_CS"/>
</dbReference>
<dbReference type="SUPFAM" id="SSF50998">
    <property type="entry name" value="Quinoprotein alcohol dehydrogenase-like"/>
    <property type="match status" value="1"/>
</dbReference>
<keyword evidence="4" id="KW-0472">Membrane</keyword>
<evidence type="ECO:0000313" key="6">
    <source>
        <dbReference type="EMBL" id="OEE31977.1"/>
    </source>
</evidence>
<keyword evidence="1" id="KW-0805">Transcription regulation</keyword>
<dbReference type="eggNOG" id="COG3292">
    <property type="taxonomic scope" value="Bacteria"/>
</dbReference>
<dbReference type="InterPro" id="IPR011047">
    <property type="entry name" value="Quinoprotein_ADH-like_sf"/>
</dbReference>
<dbReference type="InterPro" id="IPR020449">
    <property type="entry name" value="Tscrpt_reg_AraC-type_HTH"/>
</dbReference>
<dbReference type="GO" id="GO:0003700">
    <property type="term" value="F:DNA-binding transcription factor activity"/>
    <property type="evidence" value="ECO:0007669"/>
    <property type="project" value="InterPro"/>
</dbReference>
<comment type="caution">
    <text evidence="6">The sequence shown here is derived from an EMBL/GenBank/DDBJ whole genome shotgun (WGS) entry which is preliminary data.</text>
</comment>
<dbReference type="PANTHER" id="PTHR43280:SF28">
    <property type="entry name" value="HTH-TYPE TRANSCRIPTIONAL ACTIVATOR RHAS"/>
    <property type="match status" value="1"/>
</dbReference>
<evidence type="ECO:0000256" key="3">
    <source>
        <dbReference type="ARBA" id="ARBA00023163"/>
    </source>
</evidence>
<dbReference type="InterPro" id="IPR009057">
    <property type="entry name" value="Homeodomain-like_sf"/>
</dbReference>
<dbReference type="STRING" id="1187848.A1QO_12625"/>
<dbReference type="Gene3D" id="1.10.10.60">
    <property type="entry name" value="Homeodomain-like"/>
    <property type="match status" value="1"/>
</dbReference>
<dbReference type="RefSeq" id="WP_017040266.1">
    <property type="nucleotide sequence ID" value="NZ_AJYQ02000119.1"/>
</dbReference>
<dbReference type="eggNOG" id="COG2207">
    <property type="taxonomic scope" value="Bacteria"/>
</dbReference>
<dbReference type="PANTHER" id="PTHR43280">
    <property type="entry name" value="ARAC-FAMILY TRANSCRIPTIONAL REGULATOR"/>
    <property type="match status" value="1"/>
</dbReference>
<dbReference type="InterPro" id="IPR018060">
    <property type="entry name" value="HTH_AraC"/>
</dbReference>
<reference evidence="6 7" key="1">
    <citation type="journal article" date="2012" name="Science">
        <title>Ecological populations of bacteria act as socially cohesive units of antibiotic production and resistance.</title>
        <authorList>
            <person name="Cordero O.X."/>
            <person name="Wildschutte H."/>
            <person name="Kirkup B."/>
            <person name="Proehl S."/>
            <person name="Ngo L."/>
            <person name="Hussain F."/>
            <person name="Le Roux F."/>
            <person name="Mincer T."/>
            <person name="Polz M.F."/>
        </authorList>
    </citation>
    <scope>NUCLEOTIDE SEQUENCE [LARGE SCALE GENOMIC DNA]</scope>
    <source>
        <strain evidence="6 7">ZF-129</strain>
    </source>
</reference>
<dbReference type="SUPFAM" id="SSF63829">
    <property type="entry name" value="Calcium-dependent phosphotriesterase"/>
    <property type="match status" value="1"/>
</dbReference>
<dbReference type="InterPro" id="IPR015943">
    <property type="entry name" value="WD40/YVTN_repeat-like_dom_sf"/>
</dbReference>
<keyword evidence="4" id="KW-1133">Transmembrane helix</keyword>
<protein>
    <recommendedName>
        <fullName evidence="5">HTH araC/xylS-type domain-containing protein</fullName>
    </recommendedName>
</protein>
<organism evidence="6 7">
    <name type="scientific">Vibrio genomosp. F10 str. ZF-129</name>
    <dbReference type="NCBI Taxonomy" id="1187848"/>
    <lineage>
        <taxon>Bacteria</taxon>
        <taxon>Pseudomonadati</taxon>
        <taxon>Pseudomonadota</taxon>
        <taxon>Gammaproteobacteria</taxon>
        <taxon>Vibrionales</taxon>
        <taxon>Vibrionaceae</taxon>
        <taxon>Vibrio</taxon>
    </lineage>
</organism>
<keyword evidence="4" id="KW-0812">Transmembrane</keyword>
<dbReference type="Pfam" id="PF12833">
    <property type="entry name" value="HTH_18"/>
    <property type="match status" value="1"/>
</dbReference>
<evidence type="ECO:0000256" key="1">
    <source>
        <dbReference type="ARBA" id="ARBA00023015"/>
    </source>
</evidence>
<dbReference type="Gene3D" id="2.130.10.10">
    <property type="entry name" value="YVTN repeat-like/Quinoprotein amine dehydrogenase"/>
    <property type="match status" value="3"/>
</dbReference>
<dbReference type="SUPFAM" id="SSF46689">
    <property type="entry name" value="Homeodomain-like"/>
    <property type="match status" value="1"/>
</dbReference>
<name>A0A1E5BC75_9VIBR</name>
<dbReference type="AlphaFoldDB" id="A0A1E5BC75"/>
<dbReference type="SMART" id="SM00342">
    <property type="entry name" value="HTH_ARAC"/>
    <property type="match status" value="1"/>
</dbReference>
<dbReference type="OrthoDB" id="9803764at2"/>